<reference evidence="10 11" key="1">
    <citation type="journal article" date="2018" name="Nat. Ecol. Evol.">
        <title>Shark genomes provide insights into elasmobranch evolution and the origin of vertebrates.</title>
        <authorList>
            <person name="Hara Y"/>
            <person name="Yamaguchi K"/>
            <person name="Onimaru K"/>
            <person name="Kadota M"/>
            <person name="Koyanagi M"/>
            <person name="Keeley SD"/>
            <person name="Tatsumi K"/>
            <person name="Tanaka K"/>
            <person name="Motone F"/>
            <person name="Kageyama Y"/>
            <person name="Nozu R"/>
            <person name="Adachi N"/>
            <person name="Nishimura O"/>
            <person name="Nakagawa R"/>
            <person name="Tanegashima C"/>
            <person name="Kiyatake I"/>
            <person name="Matsumoto R"/>
            <person name="Murakumo K"/>
            <person name="Nishida K"/>
            <person name="Terakita A"/>
            <person name="Kuratani S"/>
            <person name="Sato K"/>
            <person name="Hyodo S Kuraku.S."/>
        </authorList>
    </citation>
    <scope>NUCLEOTIDE SEQUENCE [LARGE SCALE GENOMIC DNA]</scope>
</reference>
<dbReference type="SUPFAM" id="SSF54373">
    <property type="entry name" value="FAD-linked reductases, C-terminal domain"/>
    <property type="match status" value="1"/>
</dbReference>
<organism evidence="10 11">
    <name type="scientific">Chiloscyllium punctatum</name>
    <name type="common">Brownbanded bambooshark</name>
    <name type="synonym">Hemiscyllium punctatum</name>
    <dbReference type="NCBI Taxonomy" id="137246"/>
    <lineage>
        <taxon>Eukaryota</taxon>
        <taxon>Metazoa</taxon>
        <taxon>Chordata</taxon>
        <taxon>Craniata</taxon>
        <taxon>Vertebrata</taxon>
        <taxon>Chondrichthyes</taxon>
        <taxon>Elasmobranchii</taxon>
        <taxon>Galeomorphii</taxon>
        <taxon>Galeoidea</taxon>
        <taxon>Orectolobiformes</taxon>
        <taxon>Hemiscylliidae</taxon>
        <taxon>Chiloscyllium</taxon>
    </lineage>
</organism>
<dbReference type="PANTHER" id="PTHR10742">
    <property type="entry name" value="FLAVIN MONOAMINE OXIDASE"/>
    <property type="match status" value="1"/>
</dbReference>
<keyword evidence="6" id="KW-0274">FAD</keyword>
<comment type="caution">
    <text evidence="10">The sequence shown here is derived from an EMBL/GenBank/DDBJ whole genome shotgun (WGS) entry which is preliminary data.</text>
</comment>
<accession>A0A401SBQ1</accession>
<dbReference type="GO" id="GO:0046203">
    <property type="term" value="P:spermidine catabolic process"/>
    <property type="evidence" value="ECO:0007669"/>
    <property type="project" value="TreeGrafter"/>
</dbReference>
<dbReference type="GO" id="GO:0005737">
    <property type="term" value="C:cytoplasm"/>
    <property type="evidence" value="ECO:0007669"/>
    <property type="project" value="UniProtKB-SubCell"/>
</dbReference>
<dbReference type="Pfam" id="PF01593">
    <property type="entry name" value="Amino_oxidase"/>
    <property type="match status" value="3"/>
</dbReference>
<name>A0A401SBQ1_CHIPU</name>
<feature type="chain" id="PRO_5019188642" description="Amine oxidase domain-containing protein" evidence="8">
    <location>
        <begin position="27"/>
        <end position="907"/>
    </location>
</feature>
<dbReference type="Gene3D" id="3.50.50.60">
    <property type="entry name" value="FAD/NAD(P)-binding domain"/>
    <property type="match status" value="3"/>
</dbReference>
<evidence type="ECO:0000313" key="11">
    <source>
        <dbReference type="Proteomes" id="UP000287033"/>
    </source>
</evidence>
<evidence type="ECO:0000256" key="5">
    <source>
        <dbReference type="ARBA" id="ARBA00022630"/>
    </source>
</evidence>
<comment type="cofactor">
    <cofactor evidence="1">
        <name>FAD</name>
        <dbReference type="ChEBI" id="CHEBI:57692"/>
    </cofactor>
</comment>
<feature type="domain" description="Amine oxidase" evidence="9">
    <location>
        <begin position="48"/>
        <end position="513"/>
    </location>
</feature>
<keyword evidence="7" id="KW-0560">Oxidoreductase</keyword>
<evidence type="ECO:0000256" key="6">
    <source>
        <dbReference type="ARBA" id="ARBA00022827"/>
    </source>
</evidence>
<evidence type="ECO:0000256" key="1">
    <source>
        <dbReference type="ARBA" id="ARBA00001974"/>
    </source>
</evidence>
<evidence type="ECO:0000256" key="4">
    <source>
        <dbReference type="ARBA" id="ARBA00022490"/>
    </source>
</evidence>
<protein>
    <recommendedName>
        <fullName evidence="9">Amine oxidase domain-containing protein</fullName>
    </recommendedName>
</protein>
<feature type="domain" description="Amine oxidase" evidence="9">
    <location>
        <begin position="777"/>
        <end position="901"/>
    </location>
</feature>
<feature type="signal peptide" evidence="8">
    <location>
        <begin position="1"/>
        <end position="26"/>
    </location>
</feature>
<dbReference type="InterPro" id="IPR050281">
    <property type="entry name" value="Flavin_monoamine_oxidase"/>
</dbReference>
<dbReference type="OMA" id="HGASMKN"/>
<evidence type="ECO:0000256" key="7">
    <source>
        <dbReference type="ARBA" id="ARBA00023002"/>
    </source>
</evidence>
<dbReference type="AlphaFoldDB" id="A0A401SBQ1"/>
<dbReference type="Proteomes" id="UP000287033">
    <property type="component" value="Unassembled WGS sequence"/>
</dbReference>
<evidence type="ECO:0000256" key="8">
    <source>
        <dbReference type="SAM" id="SignalP"/>
    </source>
</evidence>
<evidence type="ECO:0000256" key="2">
    <source>
        <dbReference type="ARBA" id="ARBA00004496"/>
    </source>
</evidence>
<dbReference type="STRING" id="137246.A0A401SBQ1"/>
<dbReference type="OrthoDB" id="2019015at2759"/>
<proteinExistence type="inferred from homology"/>
<dbReference type="EMBL" id="BEZZ01000177">
    <property type="protein sequence ID" value="GCC27794.1"/>
    <property type="molecule type" value="Genomic_DNA"/>
</dbReference>
<keyword evidence="11" id="KW-1185">Reference proteome</keyword>
<evidence type="ECO:0000256" key="3">
    <source>
        <dbReference type="ARBA" id="ARBA00005995"/>
    </source>
</evidence>
<keyword evidence="8" id="KW-0732">Signal</keyword>
<dbReference type="PANTHER" id="PTHR10742:SF405">
    <property type="entry name" value="PEROXISOMAL N(1)-ACETYL-SPERMINE_SPERMIDINE OXIDASE"/>
    <property type="match status" value="1"/>
</dbReference>
<dbReference type="SUPFAM" id="SSF51905">
    <property type="entry name" value="FAD/NAD(P)-binding domain"/>
    <property type="match status" value="2"/>
</dbReference>
<evidence type="ECO:0000259" key="9">
    <source>
        <dbReference type="Pfam" id="PF01593"/>
    </source>
</evidence>
<comment type="subcellular location">
    <subcellularLocation>
        <location evidence="2">Cytoplasm</location>
    </subcellularLocation>
</comment>
<keyword evidence="5" id="KW-0285">Flavoprotein</keyword>
<dbReference type="InterPro" id="IPR002937">
    <property type="entry name" value="Amino_oxidase"/>
</dbReference>
<evidence type="ECO:0000313" key="10">
    <source>
        <dbReference type="EMBL" id="GCC27794.1"/>
    </source>
</evidence>
<sequence length="907" mass="102410">MQSISIISFCSATMLTALIVGEHTIAMPMDLNKSKNKTQKIVIVGAGISGVGAARKLLKQGLTDVQIIEASSQPGGRIRGSLFGKSVVPEGAQYIHGASMKNPIFQLAKEYDLLQEIDNMSGAEWSVFTNTQKQLDHDFVEEMVNLTNFLRKQIALHSQGKGYVEVRSIGQVYLEELKKVFSNWTDDAPSFRRRKLGFLNMMTKDECLKFSSQNLNDVSLQEFGEYEYIGDDELNSPQLFLKLISSLVKEIPREKLILQKPVKQIQWNGSFESEDGTFYPVRVVCEDGDHILADHVIVTVSLGYLKAEAKALFQPSLPEDKLQVIKHMGFGTTNKIFLEYEVPFWNSSEHWIGLVWEDETPFSGLKPNLAEWWRRIFVFDVVHPVERYGHILLGWSSGKEAEFMETLSEEDIVSNITRILRQFTGKPIPRPKNAFVTKWFSNPYTRGSYSHISINSTGDMIDTLAEPLPHEGDKGHLRKTMQILFAGEATHRSYHSTSHGALLSGWREADRLINHYSTSEEEHRQTNNMNPKKKIPKVVIIGAGIAGVAAAEKLYQQGFTDVQIIEASSQPGGRIRSYPFGKSVVDEGAQYIHGASMKNPIFRLAKQNDLLQQVYNKSGTEWSVLTNTQKLLNSDFTEEMRNLASSILRRAHCLAEEKRYTQAKSLAEVYSEEVKTLLKQWTDDHDELRIQKLALLSMSMKWQCIHLATNSLGDVSVHEYREYKNIEGDDQNSPGLFPSLLQKLLEVIPEEKLLLERPVKQIQWDGNFKSEDTSLFGHVLVGTISGKEAEFVESLSPEEIVSNFTKLFRQFTGRPSLPAPKNAFVTKWFSNPYTRGSYSHISINSTGDMIDTLTEPLPQAKEGTSSPTMQILFAGEATHRSYHSTSHGALLSGWREADRLINHYSTK</sequence>
<feature type="domain" description="Amine oxidase" evidence="9">
    <location>
        <begin position="545"/>
        <end position="767"/>
    </location>
</feature>
<gene>
    <name evidence="10" type="ORF">chiPu_0006220</name>
</gene>
<dbReference type="GO" id="GO:0046592">
    <property type="term" value="F:polyamine oxidase activity"/>
    <property type="evidence" value="ECO:0007669"/>
    <property type="project" value="TreeGrafter"/>
</dbReference>
<dbReference type="Gene3D" id="3.90.660.10">
    <property type="match status" value="2"/>
</dbReference>
<dbReference type="InterPro" id="IPR036188">
    <property type="entry name" value="FAD/NAD-bd_sf"/>
</dbReference>
<keyword evidence="4" id="KW-0963">Cytoplasm</keyword>
<comment type="similarity">
    <text evidence="3">Belongs to the flavin monoamine oxidase family.</text>
</comment>